<reference evidence="2 3" key="1">
    <citation type="journal article" date="2016" name="Nat. Commun.">
        <title>Thousands of microbial genomes shed light on interconnected biogeochemical processes in an aquifer system.</title>
        <authorList>
            <person name="Anantharaman K."/>
            <person name="Brown C.T."/>
            <person name="Hug L.A."/>
            <person name="Sharon I."/>
            <person name="Castelle C.J."/>
            <person name="Probst A.J."/>
            <person name="Thomas B.C."/>
            <person name="Singh A."/>
            <person name="Wilkins M.J."/>
            <person name="Karaoz U."/>
            <person name="Brodie E.L."/>
            <person name="Williams K.H."/>
            <person name="Hubbard S.S."/>
            <person name="Banfield J.F."/>
        </authorList>
    </citation>
    <scope>NUCLEOTIDE SEQUENCE [LARGE SCALE GENOMIC DNA]</scope>
</reference>
<keyword evidence="1" id="KW-0175">Coiled coil</keyword>
<protein>
    <submittedName>
        <fullName evidence="2">Uncharacterized protein</fullName>
    </submittedName>
</protein>
<dbReference type="Proteomes" id="UP000178099">
    <property type="component" value="Unassembled WGS sequence"/>
</dbReference>
<organism evidence="2 3">
    <name type="scientific">Candidatus Lloydbacteria bacterium RIFCSPHIGHO2_02_FULL_51_22</name>
    <dbReference type="NCBI Taxonomy" id="1798663"/>
    <lineage>
        <taxon>Bacteria</taxon>
        <taxon>Candidatus Lloydiibacteriota</taxon>
    </lineage>
</organism>
<evidence type="ECO:0000313" key="3">
    <source>
        <dbReference type="Proteomes" id="UP000178099"/>
    </source>
</evidence>
<evidence type="ECO:0000256" key="1">
    <source>
        <dbReference type="SAM" id="Coils"/>
    </source>
</evidence>
<accession>A0A1G2DG58</accession>
<name>A0A1G2DG58_9BACT</name>
<dbReference type="EMBL" id="MHLN01000005">
    <property type="protein sequence ID" value="OGZ12422.1"/>
    <property type="molecule type" value="Genomic_DNA"/>
</dbReference>
<dbReference type="AlphaFoldDB" id="A0A1G2DG58"/>
<feature type="coiled-coil region" evidence="1">
    <location>
        <begin position="129"/>
        <end position="225"/>
    </location>
</feature>
<comment type="caution">
    <text evidence="2">The sequence shown here is derived from an EMBL/GenBank/DDBJ whole genome shotgun (WGS) entry which is preliminary data.</text>
</comment>
<gene>
    <name evidence="2" type="ORF">A3D67_00755</name>
</gene>
<sequence>MKRMRSYFLFMGVFAAAALLLAGSYKFVDTRYARVLEEKAHTALAGGNYLAALGDYSVLKSADAPDEVPAHVDAKILESKNLLVAEEVFLRAEKARESGDWFAVKALLQNGDAVTNASFKEREAAVALLGEATDKVRGLEEKIEAELAKFREDAAEEKTLRENAEEKTEAVEKKIANVEEKLETTLREKDRERERAAAELAARTAEKIQAEQAALRERLLKFLNELDLHASVFTYANGYFDDAIAEIEKGKSISAYSFLSRAEDTLAPMDARIEDLLNNRTEEQYKDEVRILVQSVALFRVASNGLGSAAFYAGKSGDDATAKFNQYMSEGKGAKNEALRLMNTVKDFAASLR</sequence>
<proteinExistence type="predicted"/>
<evidence type="ECO:0000313" key="2">
    <source>
        <dbReference type="EMBL" id="OGZ12422.1"/>
    </source>
</evidence>